<dbReference type="AlphaFoldDB" id="A0A9W9UCD0"/>
<dbReference type="InterPro" id="IPR051089">
    <property type="entry name" value="prtT"/>
</dbReference>
<evidence type="ECO:0000256" key="6">
    <source>
        <dbReference type="SAM" id="MobiDB-lite"/>
    </source>
</evidence>
<reference evidence="8" key="1">
    <citation type="submission" date="2022-12" db="EMBL/GenBank/DDBJ databases">
        <authorList>
            <person name="Petersen C."/>
        </authorList>
    </citation>
    <scope>NUCLEOTIDE SEQUENCE</scope>
    <source>
        <strain evidence="8">IBT 21472</strain>
    </source>
</reference>
<dbReference type="GO" id="GO:0006351">
    <property type="term" value="P:DNA-templated transcription"/>
    <property type="evidence" value="ECO:0007669"/>
    <property type="project" value="InterPro"/>
</dbReference>
<evidence type="ECO:0000256" key="2">
    <source>
        <dbReference type="ARBA" id="ARBA00023015"/>
    </source>
</evidence>
<dbReference type="EMBL" id="JAPZBO010000001">
    <property type="protein sequence ID" value="KAJ5330259.1"/>
    <property type="molecule type" value="Genomic_DNA"/>
</dbReference>
<evidence type="ECO:0000313" key="9">
    <source>
        <dbReference type="Proteomes" id="UP001147746"/>
    </source>
</evidence>
<comment type="caution">
    <text evidence="8">The sequence shown here is derived from an EMBL/GenBank/DDBJ whole genome shotgun (WGS) entry which is preliminary data.</text>
</comment>
<dbReference type="OrthoDB" id="3163292at2759"/>
<keyword evidence="3" id="KW-0238">DNA-binding</keyword>
<dbReference type="Pfam" id="PF04082">
    <property type="entry name" value="Fungal_trans"/>
    <property type="match status" value="1"/>
</dbReference>
<reference evidence="8" key="2">
    <citation type="journal article" date="2023" name="IMA Fungus">
        <title>Comparative genomic study of the Penicillium genus elucidates a diverse pangenome and 15 lateral gene transfer events.</title>
        <authorList>
            <person name="Petersen C."/>
            <person name="Sorensen T."/>
            <person name="Nielsen M.R."/>
            <person name="Sondergaard T.E."/>
            <person name="Sorensen J.L."/>
            <person name="Fitzpatrick D.A."/>
            <person name="Frisvad J.C."/>
            <person name="Nielsen K.L."/>
        </authorList>
    </citation>
    <scope>NUCLEOTIDE SEQUENCE</scope>
    <source>
        <strain evidence="8">IBT 21472</strain>
    </source>
</reference>
<sequence length="653" mass="73247">MPAMPTGKGEPSFDERHEAIARTLRRFDVRYPQGERLLVHAVNVSVWIVKWILSSKESTSARKYPTSSLSTSTKMVTRRLEELEDEVRELRSSVSGFPSHSKPTFEKSFLGQASKPCLTGLSDQATEPSSGGLLLDDSQITRHQKANAPQDSLRPTIPRSIGHLRLQAQQINSLFHLFFTKYHPFMQLLDPSLAPNIYFDRSPVLFWAIIYIASRQYPDEPSLLTTLGSLVKMLLWETISNPPHNWYIVQSICLLCMWPCPTSSLSTDTTPMLVNIAQTMAMQLGLHQPEAIQDFSRTKRKLSSAEVSEVVKTWSVCYIVSQSISTTNGMALASSDWMVDRICDHGSPYILPMEMRHQLLMHRFSARVSNYMSKCLPKGTNGLLSHEILPVLGLLEQELTDLSRSISNSLTDENEIILSGIGLQLYVFYLLDLEDSLARKTGLLKAFETAKALIMKLYQLDTTSNLMKYSPASYYRVTSLAALFILRLEDSSLVGLLDAEGGKQSFNAALSLLRRTSLEDNDLPGRTSKILAQLWSMQGQSQQSGKEPHLKLRTRLAASLLHDQLWNWRESFGGQGSAPHTPPREPRNNSPDEPILATGINPPMSSEIEVDRLTFEDVFDLDMLSLLPFDFEENTLFDPSLAAEESAVFNALS</sequence>
<evidence type="ECO:0000256" key="3">
    <source>
        <dbReference type="ARBA" id="ARBA00023125"/>
    </source>
</evidence>
<keyword evidence="2" id="KW-0805">Transcription regulation</keyword>
<evidence type="ECO:0000313" key="8">
    <source>
        <dbReference type="EMBL" id="KAJ5330259.1"/>
    </source>
</evidence>
<protein>
    <recommendedName>
        <fullName evidence="7">Xylanolytic transcriptional activator regulatory domain-containing protein</fullName>
    </recommendedName>
</protein>
<keyword evidence="4" id="KW-0804">Transcription</keyword>
<evidence type="ECO:0000259" key="7">
    <source>
        <dbReference type="Pfam" id="PF04082"/>
    </source>
</evidence>
<gene>
    <name evidence="8" type="ORF">N7476_000042</name>
</gene>
<keyword evidence="5" id="KW-0539">Nucleus</keyword>
<dbReference type="GO" id="GO:0005634">
    <property type="term" value="C:nucleus"/>
    <property type="evidence" value="ECO:0007669"/>
    <property type="project" value="UniProtKB-SubCell"/>
</dbReference>
<dbReference type="GO" id="GO:0008270">
    <property type="term" value="F:zinc ion binding"/>
    <property type="evidence" value="ECO:0007669"/>
    <property type="project" value="InterPro"/>
</dbReference>
<name>A0A9W9UCD0_9EURO</name>
<evidence type="ECO:0000256" key="5">
    <source>
        <dbReference type="ARBA" id="ARBA00023242"/>
    </source>
</evidence>
<evidence type="ECO:0000256" key="1">
    <source>
        <dbReference type="ARBA" id="ARBA00004123"/>
    </source>
</evidence>
<accession>A0A9W9UCD0</accession>
<feature type="region of interest" description="Disordered" evidence="6">
    <location>
        <begin position="572"/>
        <end position="603"/>
    </location>
</feature>
<proteinExistence type="predicted"/>
<comment type="subcellular location">
    <subcellularLocation>
        <location evidence="1">Nucleus</location>
    </subcellularLocation>
</comment>
<evidence type="ECO:0000256" key="4">
    <source>
        <dbReference type="ARBA" id="ARBA00023163"/>
    </source>
</evidence>
<dbReference type="InterPro" id="IPR007219">
    <property type="entry name" value="XnlR_reg_dom"/>
</dbReference>
<dbReference type="Proteomes" id="UP001147746">
    <property type="component" value="Unassembled WGS sequence"/>
</dbReference>
<keyword evidence="9" id="KW-1185">Reference proteome</keyword>
<dbReference type="PANTHER" id="PTHR31845">
    <property type="entry name" value="FINGER DOMAIN PROTEIN, PUTATIVE-RELATED"/>
    <property type="match status" value="1"/>
</dbReference>
<dbReference type="PANTHER" id="PTHR31845:SF21">
    <property type="entry name" value="REGULATORY PROTEIN LEU3"/>
    <property type="match status" value="1"/>
</dbReference>
<dbReference type="GO" id="GO:0000976">
    <property type="term" value="F:transcription cis-regulatory region binding"/>
    <property type="evidence" value="ECO:0007669"/>
    <property type="project" value="TreeGrafter"/>
</dbReference>
<organism evidence="8 9">
    <name type="scientific">Penicillium atrosanguineum</name>
    <dbReference type="NCBI Taxonomy" id="1132637"/>
    <lineage>
        <taxon>Eukaryota</taxon>
        <taxon>Fungi</taxon>
        <taxon>Dikarya</taxon>
        <taxon>Ascomycota</taxon>
        <taxon>Pezizomycotina</taxon>
        <taxon>Eurotiomycetes</taxon>
        <taxon>Eurotiomycetidae</taxon>
        <taxon>Eurotiales</taxon>
        <taxon>Aspergillaceae</taxon>
        <taxon>Penicillium</taxon>
    </lineage>
</organism>
<feature type="domain" description="Xylanolytic transcriptional activator regulatory" evidence="7">
    <location>
        <begin position="177"/>
        <end position="327"/>
    </location>
</feature>
<dbReference type="CDD" id="cd12148">
    <property type="entry name" value="fungal_TF_MHR"/>
    <property type="match status" value="1"/>
</dbReference>
<dbReference type="GO" id="GO:0000981">
    <property type="term" value="F:DNA-binding transcription factor activity, RNA polymerase II-specific"/>
    <property type="evidence" value="ECO:0007669"/>
    <property type="project" value="TreeGrafter"/>
</dbReference>